<dbReference type="Proteomes" id="UP001226762">
    <property type="component" value="Unassembled WGS sequence"/>
</dbReference>
<dbReference type="Pfam" id="PF07729">
    <property type="entry name" value="FCD"/>
    <property type="match status" value="1"/>
</dbReference>
<sequence length="235" mass="26216">MPTFGASQTERIAGGLYNDILAGILLGEYPPQSALPAENRLASDYGISRAVVRSALDRLKRSGVVESRQGSGTVVSEFDPQTLAQLNRDAQLPELRDCFECRAGVEPEIAAIVAANLSRSARDFLEDQRQSLKEDDEGTEYERSVSDAQFHICLADFSRNSFFVSIMNQLRPHMLFAMNITKTLTKRAHDNHVNLSRHEHLDVIDAVLDQDSEAARKAMRTHIERGAQRIFADET</sequence>
<protein>
    <submittedName>
        <fullName evidence="5">FCD domain-containing protein</fullName>
    </submittedName>
</protein>
<accession>A0AAE4B6W1</accession>
<dbReference type="GO" id="GO:0003700">
    <property type="term" value="F:DNA-binding transcription factor activity"/>
    <property type="evidence" value="ECO:0007669"/>
    <property type="project" value="InterPro"/>
</dbReference>
<dbReference type="InterPro" id="IPR036390">
    <property type="entry name" value="WH_DNA-bd_sf"/>
</dbReference>
<reference evidence="5" key="2">
    <citation type="submission" date="2023-02" db="EMBL/GenBank/DDBJ databases">
        <title>'Rhodoalgimonas zhirmunskyi' gen. nov., isolated from a red alga.</title>
        <authorList>
            <person name="Nedashkovskaya O.I."/>
            <person name="Otstavnykh N.Y."/>
            <person name="Bystritskaya E.P."/>
            <person name="Balabanova L.A."/>
            <person name="Isaeva M.P."/>
        </authorList>
    </citation>
    <scope>NUCLEOTIDE SEQUENCE</scope>
    <source>
        <strain evidence="5">KCTC 52189</strain>
    </source>
</reference>
<organism evidence="5 6">
    <name type="scientific">Marimonas arenosa</name>
    <dbReference type="NCBI Taxonomy" id="1795305"/>
    <lineage>
        <taxon>Bacteria</taxon>
        <taxon>Pseudomonadati</taxon>
        <taxon>Pseudomonadota</taxon>
        <taxon>Alphaproteobacteria</taxon>
        <taxon>Rhodobacterales</taxon>
        <taxon>Paracoccaceae</taxon>
        <taxon>Marimonas</taxon>
    </lineage>
</organism>
<feature type="domain" description="HTH gntR-type" evidence="4">
    <location>
        <begin position="10"/>
        <end position="78"/>
    </location>
</feature>
<dbReference type="PANTHER" id="PTHR43537">
    <property type="entry name" value="TRANSCRIPTIONAL REGULATOR, GNTR FAMILY"/>
    <property type="match status" value="1"/>
</dbReference>
<evidence type="ECO:0000256" key="1">
    <source>
        <dbReference type="ARBA" id="ARBA00023015"/>
    </source>
</evidence>
<evidence type="ECO:0000259" key="4">
    <source>
        <dbReference type="PROSITE" id="PS50949"/>
    </source>
</evidence>
<keyword evidence="2" id="KW-0238">DNA-binding</keyword>
<evidence type="ECO:0000313" key="5">
    <source>
        <dbReference type="EMBL" id="MDQ2090846.1"/>
    </source>
</evidence>
<dbReference type="InterPro" id="IPR008920">
    <property type="entry name" value="TF_FadR/GntR_C"/>
</dbReference>
<dbReference type="RefSeq" id="WP_306736114.1">
    <property type="nucleotide sequence ID" value="NZ_JANHAX010000003.1"/>
</dbReference>
<keyword evidence="3" id="KW-0804">Transcription</keyword>
<dbReference type="GO" id="GO:0003677">
    <property type="term" value="F:DNA binding"/>
    <property type="evidence" value="ECO:0007669"/>
    <property type="project" value="UniProtKB-KW"/>
</dbReference>
<dbReference type="Gene3D" id="1.20.120.530">
    <property type="entry name" value="GntR ligand-binding domain-like"/>
    <property type="match status" value="1"/>
</dbReference>
<dbReference type="InterPro" id="IPR000524">
    <property type="entry name" value="Tscrpt_reg_HTH_GntR"/>
</dbReference>
<evidence type="ECO:0000256" key="2">
    <source>
        <dbReference type="ARBA" id="ARBA00023125"/>
    </source>
</evidence>
<keyword evidence="6" id="KW-1185">Reference proteome</keyword>
<dbReference type="SMART" id="SM00895">
    <property type="entry name" value="FCD"/>
    <property type="match status" value="1"/>
</dbReference>
<dbReference type="AlphaFoldDB" id="A0AAE4B6W1"/>
<evidence type="ECO:0000313" key="6">
    <source>
        <dbReference type="Proteomes" id="UP001226762"/>
    </source>
</evidence>
<dbReference type="PANTHER" id="PTHR43537:SF5">
    <property type="entry name" value="UXU OPERON TRANSCRIPTIONAL REGULATOR"/>
    <property type="match status" value="1"/>
</dbReference>
<evidence type="ECO:0000256" key="3">
    <source>
        <dbReference type="ARBA" id="ARBA00023163"/>
    </source>
</evidence>
<dbReference type="EMBL" id="JANHAX010000003">
    <property type="protein sequence ID" value="MDQ2090846.1"/>
    <property type="molecule type" value="Genomic_DNA"/>
</dbReference>
<dbReference type="CDD" id="cd07377">
    <property type="entry name" value="WHTH_GntR"/>
    <property type="match status" value="1"/>
</dbReference>
<dbReference type="Gene3D" id="1.10.10.10">
    <property type="entry name" value="Winged helix-like DNA-binding domain superfamily/Winged helix DNA-binding domain"/>
    <property type="match status" value="1"/>
</dbReference>
<dbReference type="InterPro" id="IPR036388">
    <property type="entry name" value="WH-like_DNA-bd_sf"/>
</dbReference>
<dbReference type="SUPFAM" id="SSF46785">
    <property type="entry name" value="Winged helix' DNA-binding domain"/>
    <property type="match status" value="1"/>
</dbReference>
<dbReference type="PROSITE" id="PS50949">
    <property type="entry name" value="HTH_GNTR"/>
    <property type="match status" value="1"/>
</dbReference>
<proteinExistence type="predicted"/>
<dbReference type="Pfam" id="PF00392">
    <property type="entry name" value="GntR"/>
    <property type="match status" value="1"/>
</dbReference>
<dbReference type="SMART" id="SM00345">
    <property type="entry name" value="HTH_GNTR"/>
    <property type="match status" value="1"/>
</dbReference>
<gene>
    <name evidence="5" type="ORF">NO357_13130</name>
</gene>
<dbReference type="SUPFAM" id="SSF48008">
    <property type="entry name" value="GntR ligand-binding domain-like"/>
    <property type="match status" value="1"/>
</dbReference>
<name>A0AAE4B6W1_9RHOB</name>
<comment type="caution">
    <text evidence="5">The sequence shown here is derived from an EMBL/GenBank/DDBJ whole genome shotgun (WGS) entry which is preliminary data.</text>
</comment>
<keyword evidence="1" id="KW-0805">Transcription regulation</keyword>
<dbReference type="PRINTS" id="PR00035">
    <property type="entry name" value="HTHGNTR"/>
</dbReference>
<reference evidence="5" key="1">
    <citation type="submission" date="2022-07" db="EMBL/GenBank/DDBJ databases">
        <authorList>
            <person name="Otstavnykh N."/>
            <person name="Isaeva M."/>
            <person name="Bystritskaya E."/>
        </authorList>
    </citation>
    <scope>NUCLEOTIDE SEQUENCE</scope>
    <source>
        <strain evidence="5">KCTC 52189</strain>
    </source>
</reference>
<dbReference type="InterPro" id="IPR011711">
    <property type="entry name" value="GntR_C"/>
</dbReference>